<comment type="caution">
    <text evidence="1">The sequence shown here is derived from an EMBL/GenBank/DDBJ whole genome shotgun (WGS) entry which is preliminary data.</text>
</comment>
<name>A0ABS0KBL5_9ACTN</name>
<keyword evidence="2" id="KW-1185">Reference proteome</keyword>
<dbReference type="RefSeq" id="WP_196924236.1">
    <property type="nucleotide sequence ID" value="NZ_JADOTY010000001.1"/>
</dbReference>
<proteinExistence type="predicted"/>
<evidence type="ECO:0000313" key="2">
    <source>
        <dbReference type="Proteomes" id="UP000631791"/>
    </source>
</evidence>
<evidence type="ECO:0000313" key="1">
    <source>
        <dbReference type="EMBL" id="MBG6106022.1"/>
    </source>
</evidence>
<gene>
    <name evidence="1" type="ORF">IW249_006436</name>
</gene>
<accession>A0ABS0KBL5</accession>
<protein>
    <submittedName>
        <fullName evidence="1">Uncharacterized protein</fullName>
    </submittedName>
</protein>
<sequence length="113" mass="12488">MDIVDVKDVCPARHVPGRLARHQGRRRESQCLEFADVVVCARVTVEVERTQQREFTVRAEGQGPSDRASLLVGLTGEQPVRRYLSSMMLEWGAERLHFTVEGAGPALAATSAN</sequence>
<organism evidence="1 2">
    <name type="scientific">Micromonospora vinacea</name>
    <dbReference type="NCBI Taxonomy" id="709878"/>
    <lineage>
        <taxon>Bacteria</taxon>
        <taxon>Bacillati</taxon>
        <taxon>Actinomycetota</taxon>
        <taxon>Actinomycetes</taxon>
        <taxon>Micromonosporales</taxon>
        <taxon>Micromonosporaceae</taxon>
        <taxon>Micromonospora</taxon>
    </lineage>
</organism>
<dbReference type="EMBL" id="JADOTY010000001">
    <property type="protein sequence ID" value="MBG6106022.1"/>
    <property type="molecule type" value="Genomic_DNA"/>
</dbReference>
<reference evidence="1 2" key="1">
    <citation type="submission" date="2020-11" db="EMBL/GenBank/DDBJ databases">
        <title>Sequencing the genomes of 1000 actinobacteria strains.</title>
        <authorList>
            <person name="Klenk H.-P."/>
        </authorList>
    </citation>
    <scope>NUCLEOTIDE SEQUENCE [LARGE SCALE GENOMIC DNA]</scope>
    <source>
        <strain evidence="1 2">DSM 101695</strain>
    </source>
</reference>
<dbReference type="Proteomes" id="UP000631791">
    <property type="component" value="Unassembled WGS sequence"/>
</dbReference>